<dbReference type="KEGG" id="rde:RD1_B0005"/>
<evidence type="ECO:0000259" key="1">
    <source>
        <dbReference type="Pfam" id="PF01370"/>
    </source>
</evidence>
<dbReference type="PANTHER" id="PTHR48079">
    <property type="entry name" value="PROTEIN YEEZ"/>
    <property type="match status" value="1"/>
</dbReference>
<accession>Q07GI5</accession>
<geneLocation type="plasmid" evidence="2 3">
    <name>pTB2</name>
</geneLocation>
<dbReference type="GO" id="GO:0004029">
    <property type="term" value="F:aldehyde dehydrogenase (NAD+) activity"/>
    <property type="evidence" value="ECO:0007669"/>
    <property type="project" value="TreeGrafter"/>
</dbReference>
<proteinExistence type="predicted"/>
<reference evidence="2 3" key="1">
    <citation type="journal article" date="2007" name="J. Bacteriol.">
        <title>The complete genome sequence of Roseobacter denitrificans reveals a mixotrophic rather than photosynthetic metabolism.</title>
        <authorList>
            <person name="Swingley W.D."/>
            <person name="Sadekar S."/>
            <person name="Mastrian S.D."/>
            <person name="Matthies H.J."/>
            <person name="Hao J."/>
            <person name="Ramos H."/>
            <person name="Acharya C.R."/>
            <person name="Conrad A.L."/>
            <person name="Taylor H.L."/>
            <person name="Dejesa L.C."/>
            <person name="Shah M.K."/>
            <person name="O'huallachain M.E."/>
            <person name="Lince M.T."/>
            <person name="Blankenship R.E."/>
            <person name="Beatty J.T."/>
            <person name="Touchman J.W."/>
        </authorList>
    </citation>
    <scope>NUCLEOTIDE SEQUENCE [LARGE SCALE GENOMIC DNA]</scope>
    <source>
        <strain evidence="3">ATCC 33942 / OCh 114</strain>
        <plasmid evidence="2 3">pTB2</plasmid>
    </source>
</reference>
<dbReference type="OrthoDB" id="7836994at2"/>
<dbReference type="RefSeq" id="WP_011655470.1">
    <property type="nucleotide sequence ID" value="NC_008387.1"/>
</dbReference>
<keyword evidence="2" id="KW-0614">Plasmid</keyword>
<dbReference type="Proteomes" id="UP000007029">
    <property type="component" value="Plasmid pTB2"/>
</dbReference>
<name>Q07GI5_ROSDO</name>
<evidence type="ECO:0000313" key="3">
    <source>
        <dbReference type="Proteomes" id="UP000007029"/>
    </source>
</evidence>
<feature type="domain" description="NAD-dependent epimerase/dehydratase" evidence="1">
    <location>
        <begin position="5"/>
        <end position="215"/>
    </location>
</feature>
<gene>
    <name evidence="2" type="ordered locus">RD1_B0005</name>
</gene>
<keyword evidence="3" id="KW-1185">Reference proteome</keyword>
<organism evidence="2 3">
    <name type="scientific">Roseobacter denitrificans (strain ATCC 33942 / OCh 114)</name>
    <name type="common">Erythrobacter sp. (strain OCh 114)</name>
    <name type="synonym">Roseobacter denitrificans</name>
    <dbReference type="NCBI Taxonomy" id="375451"/>
    <lineage>
        <taxon>Bacteria</taxon>
        <taxon>Pseudomonadati</taxon>
        <taxon>Pseudomonadota</taxon>
        <taxon>Alphaproteobacteria</taxon>
        <taxon>Rhodobacterales</taxon>
        <taxon>Roseobacteraceae</taxon>
        <taxon>Roseobacter</taxon>
    </lineage>
</organism>
<dbReference type="Pfam" id="PF01370">
    <property type="entry name" value="Epimerase"/>
    <property type="match status" value="1"/>
</dbReference>
<dbReference type="AlphaFoldDB" id="Q07GI5"/>
<dbReference type="eggNOG" id="COG0451">
    <property type="taxonomic scope" value="Bacteria"/>
</dbReference>
<evidence type="ECO:0000313" key="2">
    <source>
        <dbReference type="EMBL" id="ABI93414.1"/>
    </source>
</evidence>
<dbReference type="GO" id="GO:0005737">
    <property type="term" value="C:cytoplasm"/>
    <property type="evidence" value="ECO:0007669"/>
    <property type="project" value="TreeGrafter"/>
</dbReference>
<sequence>MSAAIVITGAAGFVGRACVAAARAAGHPVRAVVRRDHDLPAEWDEGVEVHQADLAKAPDLNAVLAGACAVIHAAAGAGDSHAADTQDATAHLIASMTGQGARLVLVSSLSVYGYAAVPDHATLDETTPPDPDMARRDAYTRAKYAQEMQGVAAAQHHGLDLWILRPGAIYGPDRLWSARLGYPKGGRVLVPGGDVPVPAIHVDSCAAGLVAACTAARPARSDLPIITGTGSVSTVNLIDPAPPHQRDWLEAIGKTSVTALPVSLLMKMARGLDLAGDLWPAFGRRLPVGLREATLAARFKPLRYSRARAEDWLGHHPATDFKTHMQSLTGEAS</sequence>
<dbReference type="InterPro" id="IPR051783">
    <property type="entry name" value="NAD(P)-dependent_oxidoreduct"/>
</dbReference>
<dbReference type="Gene3D" id="3.40.50.720">
    <property type="entry name" value="NAD(P)-binding Rossmann-like Domain"/>
    <property type="match status" value="1"/>
</dbReference>
<dbReference type="SUPFAM" id="SSF51735">
    <property type="entry name" value="NAD(P)-binding Rossmann-fold domains"/>
    <property type="match status" value="1"/>
</dbReference>
<dbReference type="PANTHER" id="PTHR48079:SF6">
    <property type="entry name" value="NAD(P)-BINDING DOMAIN-CONTAINING PROTEIN-RELATED"/>
    <property type="match status" value="1"/>
</dbReference>
<dbReference type="InterPro" id="IPR001509">
    <property type="entry name" value="Epimerase_deHydtase"/>
</dbReference>
<protein>
    <recommendedName>
        <fullName evidence="1">NAD-dependent epimerase/dehydratase domain-containing protein</fullName>
    </recommendedName>
</protein>
<dbReference type="HOGENOM" id="CLU_007383_6_1_5"/>
<dbReference type="EMBL" id="CP000465">
    <property type="protein sequence ID" value="ABI93414.1"/>
    <property type="molecule type" value="Genomic_DNA"/>
</dbReference>
<dbReference type="InterPro" id="IPR036291">
    <property type="entry name" value="NAD(P)-bd_dom_sf"/>
</dbReference>